<sequence>MAKLGSLYDARTDTLLPISVLNPKVPRSVITRTEKTITEFDFSADDSLKDRFKKMGLSTDLQASYLSGFVNVEGSGRYLNKIQNTSEAVEVSMYHRVTVMQENLEVRSQEFTDSLILDYIEGGIATHVVVGIAWGAHSIVTAKHQLSQSDRQRRANITMELKEELTSLQLRLSGMRTGTNHESDSETPLHNVEVHIDSDVSSDSEVMPTTFEGAYKFLHKVPQYISNDDGGNGKPVTYTLLPLQMLAFLRGENIAAANTSFVQSSADTLEKFVNLFASFSGMKLALSDYHTRINEHQHCIAAEHIRMIEDLRGVLIGRKAALRSRFAMTLKGTRSGQERPESLWELLKEFRSEDLSLQPFSGVLAKYTEKMDFFDLVVGKGAEYIGFSSNVGVDTHQSSGHHENYVFSFNWDSQYGDPVLQENISILQELLGEDGAIATRKAHVLVRDCDGIGETVDRPYITHERNLITITEDMAEERRERADKSFMQYDLVSFEKGPHRRPIKMAKVTLTCPGKACCDNLCDWICHKCQASISFGYSDSFLYCDCGRGLYNTWTFQCNDRKHGEGWSRWEGKTLLESLNALEPLEALNILILGETGVGKSTFINAFVNYLTYDTLDDAMKAKKLDCIIPFSFATQVVDKASPRRPFVTTTVSSGVSKNEKDGSKGHSATQQTLVHTVQIGSRIVRLFDTPGIGDTRGAMQDTENMADILSVLSNYDKLHGILILLKPNNARLTVMFRFCIKELLTHLHRDATRNMVFGFTNTRGSNYKPGDTFEPLKRELACNKEVEIGLFEETVYCFDSESFRYLAGYHQGVTLGDQADYNRSWEKSAHESHRLLKYFENLKPHQVTSTVSLNETRHLITELTKPMAEIMQVMNDTIKVNEEQIKSLTEDKLKTQDLEKQLFVTIRTLQAHPIDRPMTVCSDANCIDHEDDGTDASRQTLRVVYKTRCHNPCYLSNVTADQIAHPELIKCAAFSGNNGFCNSCKHSWQVHLHILYELRPEQKVIRSKDTERKLATATTEMEKKAIAIADKQKFIAAIKGEYEKIEGDAIRFSLFLKKNSITPYNDATLDYLGFMIKEEKGKVAVGGDPTKLDNLEKYRVQYQQQVKILSERMESGKDCELLTAQEVHKRVQELYNLHYYGTQLRQIQSVVRKTHGDTFREESHNVRVKSRIWKGERIKKAVTYVRNGFQSIGMRPPSWSF</sequence>
<dbReference type="Pfam" id="PF24674">
    <property type="entry name" value="MACPF_SNTX"/>
    <property type="match status" value="1"/>
</dbReference>
<dbReference type="Proteomes" id="UP000267821">
    <property type="component" value="Unassembled WGS sequence"/>
</dbReference>
<evidence type="ECO:0000313" key="5">
    <source>
        <dbReference type="EMBL" id="RPB20399.1"/>
    </source>
</evidence>
<dbReference type="InterPro" id="IPR056073">
    <property type="entry name" value="DUF7656"/>
</dbReference>
<name>A0A3N4LG00_9PEZI</name>
<dbReference type="Gene3D" id="3.40.50.300">
    <property type="entry name" value="P-loop containing nucleotide triphosphate hydrolases"/>
    <property type="match status" value="1"/>
</dbReference>
<organism evidence="5 6">
    <name type="scientific">Terfezia boudieri ATCC MYA-4762</name>
    <dbReference type="NCBI Taxonomy" id="1051890"/>
    <lineage>
        <taxon>Eukaryota</taxon>
        <taxon>Fungi</taxon>
        <taxon>Dikarya</taxon>
        <taxon>Ascomycota</taxon>
        <taxon>Pezizomycotina</taxon>
        <taxon>Pezizomycetes</taxon>
        <taxon>Pezizales</taxon>
        <taxon>Pezizaceae</taxon>
        <taxon>Terfezia</taxon>
    </lineage>
</organism>
<feature type="domain" description="DUF8206" evidence="4">
    <location>
        <begin position="915"/>
        <end position="998"/>
    </location>
</feature>
<keyword evidence="6" id="KW-1185">Reference proteome</keyword>
<feature type="domain" description="SNTX MACPF/CDC-like" evidence="2">
    <location>
        <begin position="2"/>
        <end position="258"/>
    </location>
</feature>
<feature type="region of interest" description="Disordered" evidence="1">
    <location>
        <begin position="651"/>
        <end position="670"/>
    </location>
</feature>
<dbReference type="PANTHER" id="PTHR32046">
    <property type="entry name" value="G DOMAIN-CONTAINING PROTEIN"/>
    <property type="match status" value="1"/>
</dbReference>
<evidence type="ECO:0000259" key="2">
    <source>
        <dbReference type="Pfam" id="PF24674"/>
    </source>
</evidence>
<dbReference type="AlphaFoldDB" id="A0A3N4LG00"/>
<dbReference type="STRING" id="1051890.A0A3N4LG00"/>
<dbReference type="InterPro" id="IPR027417">
    <property type="entry name" value="P-loop_NTPase"/>
</dbReference>
<dbReference type="SUPFAM" id="SSF52540">
    <property type="entry name" value="P-loop containing nucleoside triphosphate hydrolases"/>
    <property type="match status" value="1"/>
</dbReference>
<dbReference type="InterPro" id="IPR056072">
    <property type="entry name" value="SNTX_MACPF/CDC-like_dom"/>
</dbReference>
<accession>A0A3N4LG00</accession>
<dbReference type="OrthoDB" id="8954335at2759"/>
<gene>
    <name evidence="5" type="ORF">L211DRAFT_813285</name>
</gene>
<dbReference type="Pfam" id="PF24676">
    <property type="entry name" value="DUF7656"/>
    <property type="match status" value="1"/>
</dbReference>
<dbReference type="CDD" id="cd00882">
    <property type="entry name" value="Ras_like_GTPase"/>
    <property type="match status" value="1"/>
</dbReference>
<dbReference type="Pfam" id="PF26633">
    <property type="entry name" value="DUF8206"/>
    <property type="match status" value="1"/>
</dbReference>
<proteinExistence type="predicted"/>
<dbReference type="InterPro" id="IPR058519">
    <property type="entry name" value="DUF8206"/>
</dbReference>
<feature type="domain" description="DUF7656" evidence="3">
    <location>
        <begin position="377"/>
        <end position="479"/>
    </location>
</feature>
<evidence type="ECO:0000313" key="6">
    <source>
        <dbReference type="Proteomes" id="UP000267821"/>
    </source>
</evidence>
<evidence type="ECO:0000256" key="1">
    <source>
        <dbReference type="SAM" id="MobiDB-lite"/>
    </source>
</evidence>
<dbReference type="PANTHER" id="PTHR32046:SF11">
    <property type="entry name" value="IMMUNE-ASSOCIATED NUCLEOTIDE-BINDING PROTEIN 10-LIKE"/>
    <property type="match status" value="1"/>
</dbReference>
<dbReference type="InterPro" id="IPR025662">
    <property type="entry name" value="Sigma_54_int_dom_ATP-bd_1"/>
</dbReference>
<dbReference type="InParanoid" id="A0A3N4LG00"/>
<dbReference type="EMBL" id="ML121572">
    <property type="protein sequence ID" value="RPB20399.1"/>
    <property type="molecule type" value="Genomic_DNA"/>
</dbReference>
<evidence type="ECO:0000259" key="3">
    <source>
        <dbReference type="Pfam" id="PF24676"/>
    </source>
</evidence>
<dbReference type="PROSITE" id="PS00675">
    <property type="entry name" value="SIGMA54_INTERACT_1"/>
    <property type="match status" value="1"/>
</dbReference>
<reference evidence="5 6" key="1">
    <citation type="journal article" date="2018" name="Nat. Ecol. Evol.">
        <title>Pezizomycetes genomes reveal the molecular basis of ectomycorrhizal truffle lifestyle.</title>
        <authorList>
            <person name="Murat C."/>
            <person name="Payen T."/>
            <person name="Noel B."/>
            <person name="Kuo A."/>
            <person name="Morin E."/>
            <person name="Chen J."/>
            <person name="Kohler A."/>
            <person name="Krizsan K."/>
            <person name="Balestrini R."/>
            <person name="Da Silva C."/>
            <person name="Montanini B."/>
            <person name="Hainaut M."/>
            <person name="Levati E."/>
            <person name="Barry K.W."/>
            <person name="Belfiori B."/>
            <person name="Cichocki N."/>
            <person name="Clum A."/>
            <person name="Dockter R.B."/>
            <person name="Fauchery L."/>
            <person name="Guy J."/>
            <person name="Iotti M."/>
            <person name="Le Tacon F."/>
            <person name="Lindquist E.A."/>
            <person name="Lipzen A."/>
            <person name="Malagnac F."/>
            <person name="Mello A."/>
            <person name="Molinier V."/>
            <person name="Miyauchi S."/>
            <person name="Poulain J."/>
            <person name="Riccioni C."/>
            <person name="Rubini A."/>
            <person name="Sitrit Y."/>
            <person name="Splivallo R."/>
            <person name="Traeger S."/>
            <person name="Wang M."/>
            <person name="Zifcakova L."/>
            <person name="Wipf D."/>
            <person name="Zambonelli A."/>
            <person name="Paolocci F."/>
            <person name="Nowrousian M."/>
            <person name="Ottonello S."/>
            <person name="Baldrian P."/>
            <person name="Spatafora J.W."/>
            <person name="Henrissat B."/>
            <person name="Nagy L.G."/>
            <person name="Aury J.M."/>
            <person name="Wincker P."/>
            <person name="Grigoriev I.V."/>
            <person name="Bonfante P."/>
            <person name="Martin F.M."/>
        </authorList>
    </citation>
    <scope>NUCLEOTIDE SEQUENCE [LARGE SCALE GENOMIC DNA]</scope>
    <source>
        <strain evidence="5 6">ATCC MYA-4762</strain>
    </source>
</reference>
<evidence type="ECO:0000259" key="4">
    <source>
        <dbReference type="Pfam" id="PF26633"/>
    </source>
</evidence>
<protein>
    <submittedName>
        <fullName evidence="5">Uncharacterized protein</fullName>
    </submittedName>
</protein>